<organism evidence="4">
    <name type="scientific">Caenorhabditis brenneri</name>
    <name type="common">Nematode worm</name>
    <dbReference type="NCBI Taxonomy" id="135651"/>
    <lineage>
        <taxon>Eukaryota</taxon>
        <taxon>Metazoa</taxon>
        <taxon>Ecdysozoa</taxon>
        <taxon>Nematoda</taxon>
        <taxon>Chromadorea</taxon>
        <taxon>Rhabditida</taxon>
        <taxon>Rhabditina</taxon>
        <taxon>Rhabditomorpha</taxon>
        <taxon>Rhabditoidea</taxon>
        <taxon>Rhabditidae</taxon>
        <taxon>Peloderinae</taxon>
        <taxon>Caenorhabditis</taxon>
    </lineage>
</organism>
<name>G0MDJ4_CAEBE</name>
<sequence length="91" mass="10385">MKIQFLKMVSTTAPAKRDCSVFPWIVLVSLQIPVLFHFPYFQGVFSIVTIFHMCIVGRSFYLKRKKIAKKEKSEKKETTTTTDVGATGNQP</sequence>
<protein>
    <submittedName>
        <fullName evidence="3">Uncharacterized protein</fullName>
    </submittedName>
</protein>
<dbReference type="EMBL" id="GL379790">
    <property type="protein sequence ID" value="EGT49764.1"/>
    <property type="molecule type" value="Genomic_DNA"/>
</dbReference>
<keyword evidence="2" id="KW-0812">Transmembrane</keyword>
<dbReference type="InParanoid" id="G0MDJ4"/>
<evidence type="ECO:0000256" key="1">
    <source>
        <dbReference type="SAM" id="MobiDB-lite"/>
    </source>
</evidence>
<dbReference type="HOGENOM" id="CLU_2529462_0_0_1"/>
<evidence type="ECO:0000313" key="3">
    <source>
        <dbReference type="EMBL" id="EGT49764.1"/>
    </source>
</evidence>
<dbReference type="AlphaFoldDB" id="G0MDJ4"/>
<reference evidence="4" key="1">
    <citation type="submission" date="2011-07" db="EMBL/GenBank/DDBJ databases">
        <authorList>
            <consortium name="Caenorhabditis brenneri Sequencing and Analysis Consortium"/>
            <person name="Wilson R.K."/>
        </authorList>
    </citation>
    <scope>NUCLEOTIDE SEQUENCE [LARGE SCALE GENOMIC DNA]</scope>
    <source>
        <strain evidence="4">PB2801</strain>
    </source>
</reference>
<proteinExistence type="predicted"/>
<evidence type="ECO:0000256" key="2">
    <source>
        <dbReference type="SAM" id="Phobius"/>
    </source>
</evidence>
<keyword evidence="2" id="KW-0472">Membrane</keyword>
<feature type="transmembrane region" description="Helical" evidence="2">
    <location>
        <begin position="21"/>
        <end position="38"/>
    </location>
</feature>
<keyword evidence="2" id="KW-1133">Transmembrane helix</keyword>
<keyword evidence="4" id="KW-1185">Reference proteome</keyword>
<accession>G0MDJ4</accession>
<feature type="transmembrane region" description="Helical" evidence="2">
    <location>
        <begin position="44"/>
        <end position="62"/>
    </location>
</feature>
<evidence type="ECO:0000313" key="4">
    <source>
        <dbReference type="Proteomes" id="UP000008068"/>
    </source>
</evidence>
<feature type="region of interest" description="Disordered" evidence="1">
    <location>
        <begin position="68"/>
        <end position="91"/>
    </location>
</feature>
<gene>
    <name evidence="3" type="ORF">CAEBREN_03158</name>
</gene>
<dbReference type="Proteomes" id="UP000008068">
    <property type="component" value="Unassembled WGS sequence"/>
</dbReference>